<protein>
    <submittedName>
        <fullName evidence="3">Helicase conserved C-terminal domain-containing protein</fullName>
    </submittedName>
</protein>
<proteinExistence type="predicted"/>
<keyword evidence="4" id="KW-1185">Reference proteome</keyword>
<evidence type="ECO:0000259" key="2">
    <source>
        <dbReference type="PROSITE" id="PS51192"/>
    </source>
</evidence>
<dbReference type="Gene3D" id="3.40.50.300">
    <property type="entry name" value="P-loop containing nucleotide triphosphate hydrolases"/>
    <property type="match status" value="1"/>
</dbReference>
<reference evidence="4" key="1">
    <citation type="submission" date="2016-06" db="EMBL/GenBank/DDBJ databases">
        <authorList>
            <person name="Varghese N."/>
            <person name="Submissions Spin"/>
        </authorList>
    </citation>
    <scope>NUCLEOTIDE SEQUENCE [LARGE SCALE GENOMIC DNA]</scope>
    <source>
        <strain evidence="4">DSM 43168</strain>
    </source>
</reference>
<organism evidence="3 4">
    <name type="scientific">Micromonospora carbonacea</name>
    <dbReference type="NCBI Taxonomy" id="47853"/>
    <lineage>
        <taxon>Bacteria</taxon>
        <taxon>Bacillati</taxon>
        <taxon>Actinomycetota</taxon>
        <taxon>Actinomycetes</taxon>
        <taxon>Micromonosporales</taxon>
        <taxon>Micromonosporaceae</taxon>
        <taxon>Micromonospora</taxon>
    </lineage>
</organism>
<dbReference type="GO" id="GO:0005524">
    <property type="term" value="F:ATP binding"/>
    <property type="evidence" value="ECO:0007669"/>
    <property type="project" value="InterPro"/>
</dbReference>
<keyword evidence="1" id="KW-0378">Hydrolase</keyword>
<feature type="domain" description="Helicase ATP-binding" evidence="2">
    <location>
        <begin position="127"/>
        <end position="288"/>
    </location>
</feature>
<evidence type="ECO:0000256" key="1">
    <source>
        <dbReference type="ARBA" id="ARBA00022801"/>
    </source>
</evidence>
<dbReference type="PANTHER" id="PTHR10799">
    <property type="entry name" value="SNF2/RAD54 HELICASE FAMILY"/>
    <property type="match status" value="1"/>
</dbReference>
<keyword evidence="3" id="KW-0067">ATP-binding</keyword>
<dbReference type="RefSeq" id="WP_074475072.1">
    <property type="nucleotide sequence ID" value="NZ_FMCT01000006.1"/>
</dbReference>
<dbReference type="InterPro" id="IPR001650">
    <property type="entry name" value="Helicase_C-like"/>
</dbReference>
<dbReference type="CDD" id="cd18793">
    <property type="entry name" value="SF2_C_SNF"/>
    <property type="match status" value="1"/>
</dbReference>
<dbReference type="InterPro" id="IPR014001">
    <property type="entry name" value="Helicase_ATP-bd"/>
</dbReference>
<dbReference type="SUPFAM" id="SSF52540">
    <property type="entry name" value="P-loop containing nucleoside triphosphate hydrolases"/>
    <property type="match status" value="2"/>
</dbReference>
<accession>A0A1C4YGH6</accession>
<dbReference type="InterPro" id="IPR038718">
    <property type="entry name" value="SNF2-like_sf"/>
</dbReference>
<evidence type="ECO:0000313" key="4">
    <source>
        <dbReference type="Proteomes" id="UP000183585"/>
    </source>
</evidence>
<dbReference type="GO" id="GO:0004386">
    <property type="term" value="F:helicase activity"/>
    <property type="evidence" value="ECO:0007669"/>
    <property type="project" value="UniProtKB-KW"/>
</dbReference>
<dbReference type="Pfam" id="PF00176">
    <property type="entry name" value="SNF2-rel_dom"/>
    <property type="match status" value="1"/>
</dbReference>
<gene>
    <name evidence="3" type="ORF">GA0070563_106112</name>
</gene>
<dbReference type="Proteomes" id="UP000183585">
    <property type="component" value="Unassembled WGS sequence"/>
</dbReference>
<name>A0A1C4YGH6_9ACTN</name>
<dbReference type="InterPro" id="IPR049730">
    <property type="entry name" value="SNF2/RAD54-like_C"/>
</dbReference>
<dbReference type="GO" id="GO:0016787">
    <property type="term" value="F:hydrolase activity"/>
    <property type="evidence" value="ECO:0007669"/>
    <property type="project" value="UniProtKB-KW"/>
</dbReference>
<dbReference type="EMBL" id="FMCT01000006">
    <property type="protein sequence ID" value="SCF19817.1"/>
    <property type="molecule type" value="Genomic_DNA"/>
</dbReference>
<dbReference type="AlphaFoldDB" id="A0A1C4YGH6"/>
<dbReference type="InterPro" id="IPR000330">
    <property type="entry name" value="SNF2_N"/>
</dbReference>
<dbReference type="PROSITE" id="PS51192">
    <property type="entry name" value="HELICASE_ATP_BIND_1"/>
    <property type="match status" value="1"/>
</dbReference>
<sequence>MIVAELYQQGRPLVVVTRQAPAVVGAWARLQAAMSRGIVGGSPDRIEVRVDVFLAELPTLREVRTIFHEQLQLGPTLQRQVRSLIGDQKRREEIAAGVRPPTAEALAVELAAAGFRRKLRGFQLENLALIQQLPHGADFSVPGAGKTTVALANHTLSRARGEVEQLLVIAPLAAFEAWREDVAACFEHPPVITIHRGARPIDGDAEVVLTNYNRVASDYDRIREYVGRRATQVILDEAHRVKRGAQGVHGRAVLDLAYAARRRDILTGTPAPQGAFDLIALMRFLYPGQDRKILPASAYNERAGRDDDVLGETSTAIRRYFVRTPKSRLGLPGTTFDVVTRAMSPIQQAIYDALLGRYRGDFELDRPARRQFDRLGRVVMYLLEAATNPMLLVAGSDEADERGFMHPPLALEGSEPLAELLTRYRDYETPWKYEHVKTMAGQARDRGEKIIVWSTFVRNIRSLATYLDGFQPAIVHGGVPTQDSAPAGALTREAELNRFRHDPDCHVLLANPAACGEGVSLHHWCHHAIYLDRTFNAGHFLQSQDRIHRLGLSDDVTTRFTLLLSEKSIDETVNARLREKIVALSALMNDSGLVRVALPEPDEGTPERPAVSDDMQAVVSHIKARRRAA</sequence>
<keyword evidence="3" id="KW-0347">Helicase</keyword>
<dbReference type="InterPro" id="IPR027417">
    <property type="entry name" value="P-loop_NTPase"/>
</dbReference>
<dbReference type="SMART" id="SM00487">
    <property type="entry name" value="DEXDc"/>
    <property type="match status" value="1"/>
</dbReference>
<evidence type="ECO:0000313" key="3">
    <source>
        <dbReference type="EMBL" id="SCF19817.1"/>
    </source>
</evidence>
<dbReference type="Gene3D" id="3.40.50.10810">
    <property type="entry name" value="Tandem AAA-ATPase domain"/>
    <property type="match status" value="1"/>
</dbReference>
<dbReference type="Pfam" id="PF00271">
    <property type="entry name" value="Helicase_C"/>
    <property type="match status" value="1"/>
</dbReference>
<keyword evidence="3" id="KW-0547">Nucleotide-binding</keyword>